<keyword evidence="2" id="KW-0964">Secreted</keyword>
<dbReference type="PANTHER" id="PTHR10574">
    <property type="entry name" value="NETRIN/LAMININ-RELATED"/>
    <property type="match status" value="1"/>
</dbReference>
<dbReference type="PROSITE" id="PS01248">
    <property type="entry name" value="EGF_LAM_1"/>
    <property type="match status" value="1"/>
</dbReference>
<comment type="caution">
    <text evidence="13">The sequence shown here is derived from an EMBL/GenBank/DDBJ whole genome shotgun (WGS) entry which is preliminary data.</text>
</comment>
<keyword evidence="5" id="KW-0677">Repeat</keyword>
<feature type="chain" id="PRO_5040499456" description="Laminin EGF-like domain-containing protein" evidence="11">
    <location>
        <begin position="26"/>
        <end position="176"/>
    </location>
</feature>
<dbReference type="GO" id="GO:0009887">
    <property type="term" value="P:animal organ morphogenesis"/>
    <property type="evidence" value="ECO:0007669"/>
    <property type="project" value="TreeGrafter"/>
</dbReference>
<evidence type="ECO:0000256" key="9">
    <source>
        <dbReference type="ARBA" id="ARBA00023292"/>
    </source>
</evidence>
<dbReference type="GO" id="GO:0005201">
    <property type="term" value="F:extracellular matrix structural constituent"/>
    <property type="evidence" value="ECO:0007669"/>
    <property type="project" value="TreeGrafter"/>
</dbReference>
<dbReference type="SUPFAM" id="SSF57196">
    <property type="entry name" value="EGF/Laminin"/>
    <property type="match status" value="2"/>
</dbReference>
<dbReference type="Pfam" id="PF00053">
    <property type="entry name" value="EGF_laminin"/>
    <property type="match status" value="2"/>
</dbReference>
<evidence type="ECO:0000256" key="11">
    <source>
        <dbReference type="SAM" id="SignalP"/>
    </source>
</evidence>
<dbReference type="GO" id="GO:0005576">
    <property type="term" value="C:extracellular region"/>
    <property type="evidence" value="ECO:0007669"/>
    <property type="project" value="UniProtKB-ARBA"/>
</dbReference>
<feature type="disulfide bond" evidence="10">
    <location>
        <begin position="131"/>
        <end position="145"/>
    </location>
</feature>
<dbReference type="PANTHER" id="PTHR10574:SF406">
    <property type="entry name" value="LAMININ SUBUNIT ALPHA 5"/>
    <property type="match status" value="1"/>
</dbReference>
<dbReference type="SMART" id="SM00180">
    <property type="entry name" value="EGF_Lam"/>
    <property type="match status" value="2"/>
</dbReference>
<dbReference type="Proteomes" id="UP001153269">
    <property type="component" value="Unassembled WGS sequence"/>
</dbReference>
<sequence>MALTRLCPLLLLLLLFVLLPFSTLGQQRSQSQQRLQQLFQQRLHRNSFSPTCHLSNEGQLLCDQCEPGHTGPRCDRCSNGYYGQPAVPGGSCQPCDCHGNLDLSTPASCDPITGQCLRCRQGYGGEECGSCADGYYGDAVTAKNCQLVTRSGVVFVQRLPSGVCGKRWKKQGFVKA</sequence>
<feature type="domain" description="Laminin EGF-like" evidence="12">
    <location>
        <begin position="46"/>
        <end position="94"/>
    </location>
</feature>
<evidence type="ECO:0000256" key="4">
    <source>
        <dbReference type="ARBA" id="ARBA00022729"/>
    </source>
</evidence>
<evidence type="ECO:0000256" key="1">
    <source>
        <dbReference type="ARBA" id="ARBA00004302"/>
    </source>
</evidence>
<comment type="subcellular location">
    <subcellularLocation>
        <location evidence="1">Secreted</location>
        <location evidence="1">Extracellular space</location>
        <location evidence="1">Extracellular matrix</location>
        <location evidence="1">Basement membrane</location>
    </subcellularLocation>
</comment>
<dbReference type="CDD" id="cd00055">
    <property type="entry name" value="EGF_Lam"/>
    <property type="match status" value="1"/>
</dbReference>
<reference evidence="13" key="1">
    <citation type="submission" date="2020-03" db="EMBL/GenBank/DDBJ databases">
        <authorList>
            <person name="Weist P."/>
        </authorList>
    </citation>
    <scope>NUCLEOTIDE SEQUENCE</scope>
</reference>
<keyword evidence="14" id="KW-1185">Reference proteome</keyword>
<dbReference type="PROSITE" id="PS50027">
    <property type="entry name" value="EGF_LAM_2"/>
    <property type="match status" value="2"/>
</dbReference>
<organism evidence="13 14">
    <name type="scientific">Pleuronectes platessa</name>
    <name type="common">European plaice</name>
    <dbReference type="NCBI Taxonomy" id="8262"/>
    <lineage>
        <taxon>Eukaryota</taxon>
        <taxon>Metazoa</taxon>
        <taxon>Chordata</taxon>
        <taxon>Craniata</taxon>
        <taxon>Vertebrata</taxon>
        <taxon>Euteleostomi</taxon>
        <taxon>Actinopterygii</taxon>
        <taxon>Neopterygii</taxon>
        <taxon>Teleostei</taxon>
        <taxon>Neoteleostei</taxon>
        <taxon>Acanthomorphata</taxon>
        <taxon>Carangaria</taxon>
        <taxon>Pleuronectiformes</taxon>
        <taxon>Pleuronectoidei</taxon>
        <taxon>Pleuronectidae</taxon>
        <taxon>Pleuronectes</taxon>
    </lineage>
</organism>
<evidence type="ECO:0000313" key="13">
    <source>
        <dbReference type="EMBL" id="CAB1436742.1"/>
    </source>
</evidence>
<dbReference type="GO" id="GO:0007411">
    <property type="term" value="P:axon guidance"/>
    <property type="evidence" value="ECO:0007669"/>
    <property type="project" value="TreeGrafter"/>
</dbReference>
<evidence type="ECO:0000256" key="2">
    <source>
        <dbReference type="ARBA" id="ARBA00022525"/>
    </source>
</evidence>
<protein>
    <recommendedName>
        <fullName evidence="12">Laminin EGF-like domain-containing protein</fullName>
    </recommendedName>
</protein>
<feature type="signal peptide" evidence="11">
    <location>
        <begin position="1"/>
        <end position="25"/>
    </location>
</feature>
<feature type="disulfide bond" evidence="10">
    <location>
        <begin position="119"/>
        <end position="128"/>
    </location>
</feature>
<evidence type="ECO:0000313" key="14">
    <source>
        <dbReference type="Proteomes" id="UP001153269"/>
    </source>
</evidence>
<dbReference type="Gene3D" id="2.10.25.10">
    <property type="entry name" value="Laminin"/>
    <property type="match status" value="2"/>
</dbReference>
<accession>A0A9N7UUX1</accession>
<evidence type="ECO:0000256" key="6">
    <source>
        <dbReference type="ARBA" id="ARBA00022869"/>
    </source>
</evidence>
<evidence type="ECO:0000256" key="8">
    <source>
        <dbReference type="ARBA" id="ARBA00023180"/>
    </source>
</evidence>
<feature type="domain" description="Laminin EGF-like" evidence="12">
    <location>
        <begin position="95"/>
        <end position="147"/>
    </location>
</feature>
<dbReference type="AlphaFoldDB" id="A0A9N7UUX1"/>
<dbReference type="GO" id="GO:0043256">
    <property type="term" value="C:laminin complex"/>
    <property type="evidence" value="ECO:0007669"/>
    <property type="project" value="UniProtKB-ARBA"/>
</dbReference>
<keyword evidence="4 11" id="KW-0732">Signal</keyword>
<evidence type="ECO:0000256" key="3">
    <source>
        <dbReference type="ARBA" id="ARBA00022530"/>
    </source>
</evidence>
<dbReference type="GO" id="GO:0009888">
    <property type="term" value="P:tissue development"/>
    <property type="evidence" value="ECO:0007669"/>
    <property type="project" value="TreeGrafter"/>
</dbReference>
<dbReference type="FunFam" id="2.10.25.10:FF:000033">
    <property type="entry name" value="Laminin subunit alpha 2"/>
    <property type="match status" value="1"/>
</dbReference>
<keyword evidence="9 10" id="KW-0424">Laminin EGF-like domain</keyword>
<comment type="caution">
    <text evidence="10">Lacks conserved residue(s) required for the propagation of feature annotation.</text>
</comment>
<evidence type="ECO:0000259" key="12">
    <source>
        <dbReference type="PROSITE" id="PS50027"/>
    </source>
</evidence>
<evidence type="ECO:0000256" key="10">
    <source>
        <dbReference type="PROSITE-ProRule" id="PRU00460"/>
    </source>
</evidence>
<keyword evidence="3" id="KW-0272">Extracellular matrix</keyword>
<keyword evidence="7 10" id="KW-1015">Disulfide bond</keyword>
<gene>
    <name evidence="13" type="ORF">PLEPLA_LOCUS24775</name>
</gene>
<dbReference type="FunFam" id="2.10.25.10:FF:000051">
    <property type="entry name" value="Laminin subunit alpha 4"/>
    <property type="match status" value="1"/>
</dbReference>
<dbReference type="InterPro" id="IPR002049">
    <property type="entry name" value="LE_dom"/>
</dbReference>
<dbReference type="InterPro" id="IPR050440">
    <property type="entry name" value="Laminin/Netrin_ECM"/>
</dbReference>
<name>A0A9N7UUX1_PLEPL</name>
<keyword evidence="8" id="KW-0325">Glycoprotein</keyword>
<keyword evidence="6" id="KW-0084">Basement membrane</keyword>
<evidence type="ECO:0000256" key="7">
    <source>
        <dbReference type="ARBA" id="ARBA00023157"/>
    </source>
</evidence>
<evidence type="ECO:0000256" key="5">
    <source>
        <dbReference type="ARBA" id="ARBA00022737"/>
    </source>
</evidence>
<dbReference type="EMBL" id="CADEAL010001935">
    <property type="protein sequence ID" value="CAB1436742.1"/>
    <property type="molecule type" value="Genomic_DNA"/>
</dbReference>
<feature type="disulfide bond" evidence="10">
    <location>
        <begin position="65"/>
        <end position="74"/>
    </location>
</feature>
<proteinExistence type="predicted"/>